<organism evidence="1 2">
    <name type="scientific">Autumnicola tepida</name>
    <dbReference type="NCBI Taxonomy" id="3075595"/>
    <lineage>
        <taxon>Bacteria</taxon>
        <taxon>Pseudomonadati</taxon>
        <taxon>Bacteroidota</taxon>
        <taxon>Flavobacteriia</taxon>
        <taxon>Flavobacteriales</taxon>
        <taxon>Flavobacteriaceae</taxon>
        <taxon>Autumnicola</taxon>
    </lineage>
</organism>
<evidence type="ECO:0008006" key="3">
    <source>
        <dbReference type="Google" id="ProtNLM"/>
    </source>
</evidence>
<reference evidence="1 2" key="1">
    <citation type="submission" date="2023-09" db="EMBL/GenBank/DDBJ databases">
        <authorList>
            <person name="Rey-Velasco X."/>
        </authorList>
    </citation>
    <scope>NUCLEOTIDE SEQUENCE [LARGE SCALE GENOMIC DNA]</scope>
    <source>
        <strain evidence="1 2">F363</strain>
    </source>
</reference>
<keyword evidence="2" id="KW-1185">Reference proteome</keyword>
<name>A0ABU3C6J5_9FLAO</name>
<dbReference type="RefSeq" id="WP_311533650.1">
    <property type="nucleotide sequence ID" value="NZ_JAVRHQ010000003.1"/>
</dbReference>
<evidence type="ECO:0000313" key="1">
    <source>
        <dbReference type="EMBL" id="MDT0641975.1"/>
    </source>
</evidence>
<gene>
    <name evidence="1" type="ORF">RM553_03940</name>
</gene>
<dbReference type="EMBL" id="JAVRHQ010000003">
    <property type="protein sequence ID" value="MDT0641975.1"/>
    <property type="molecule type" value="Genomic_DNA"/>
</dbReference>
<evidence type="ECO:0000313" key="2">
    <source>
        <dbReference type="Proteomes" id="UP001262889"/>
    </source>
</evidence>
<comment type="caution">
    <text evidence="1">The sequence shown here is derived from an EMBL/GenBank/DDBJ whole genome shotgun (WGS) entry which is preliminary data.</text>
</comment>
<accession>A0ABU3C6J5</accession>
<sequence>MPLKTSEIRWFSNSKKELWKIFSNLEEKGAGAAEGERSDYYLKSSTPSAGIKIREGNHEMKVKTAEDEPVNSGLIQHWSKWSYQEEQNILNSALLQDWIEVRKTRFKKNYVVIAGEVKFTSAEDIKEKCEVEFTKIEIPAIDYAGFTLGLEASGSNEKENLKTALQGISLDEEILKKLESCSYPEFLANLLSG</sequence>
<protein>
    <recommendedName>
        <fullName evidence="3">CYTH domain-containing protein</fullName>
    </recommendedName>
</protein>
<dbReference type="Proteomes" id="UP001262889">
    <property type="component" value="Unassembled WGS sequence"/>
</dbReference>
<proteinExistence type="predicted"/>